<sequence>MAHEQESEEEGYDFYPLVVLLTEGNLMNLFKKTGKLMRALTTNFSLQPGWLLEIIMPFLQAKTNGNQFPLQVLKPTLIHWSKERLPLQVLSKCSEGAWTKSKCHATTLT</sequence>
<protein>
    <submittedName>
        <fullName evidence="1">Uncharacterized protein</fullName>
    </submittedName>
</protein>
<gene>
    <name evidence="1" type="ORF">AVEN_44828_1</name>
</gene>
<name>A0A4Y2CKK1_ARAVE</name>
<evidence type="ECO:0000313" key="1">
    <source>
        <dbReference type="EMBL" id="GBM04689.1"/>
    </source>
</evidence>
<dbReference type="AlphaFoldDB" id="A0A4Y2CKK1"/>
<proteinExistence type="predicted"/>
<organism evidence="1 2">
    <name type="scientific">Araneus ventricosus</name>
    <name type="common">Orbweaver spider</name>
    <name type="synonym">Epeira ventricosa</name>
    <dbReference type="NCBI Taxonomy" id="182803"/>
    <lineage>
        <taxon>Eukaryota</taxon>
        <taxon>Metazoa</taxon>
        <taxon>Ecdysozoa</taxon>
        <taxon>Arthropoda</taxon>
        <taxon>Chelicerata</taxon>
        <taxon>Arachnida</taxon>
        <taxon>Araneae</taxon>
        <taxon>Araneomorphae</taxon>
        <taxon>Entelegynae</taxon>
        <taxon>Araneoidea</taxon>
        <taxon>Araneidae</taxon>
        <taxon>Araneus</taxon>
    </lineage>
</organism>
<accession>A0A4Y2CKK1</accession>
<keyword evidence="2" id="KW-1185">Reference proteome</keyword>
<reference evidence="1 2" key="1">
    <citation type="journal article" date="2019" name="Sci. Rep.">
        <title>Orb-weaving spider Araneus ventricosus genome elucidates the spidroin gene catalogue.</title>
        <authorList>
            <person name="Kono N."/>
            <person name="Nakamura H."/>
            <person name="Ohtoshi R."/>
            <person name="Moran D.A.P."/>
            <person name="Shinohara A."/>
            <person name="Yoshida Y."/>
            <person name="Fujiwara M."/>
            <person name="Mori M."/>
            <person name="Tomita M."/>
            <person name="Arakawa K."/>
        </authorList>
    </citation>
    <scope>NUCLEOTIDE SEQUENCE [LARGE SCALE GENOMIC DNA]</scope>
</reference>
<dbReference type="EMBL" id="BGPR01000206">
    <property type="protein sequence ID" value="GBM04689.1"/>
    <property type="molecule type" value="Genomic_DNA"/>
</dbReference>
<comment type="caution">
    <text evidence="1">The sequence shown here is derived from an EMBL/GenBank/DDBJ whole genome shotgun (WGS) entry which is preliminary data.</text>
</comment>
<evidence type="ECO:0000313" key="2">
    <source>
        <dbReference type="Proteomes" id="UP000499080"/>
    </source>
</evidence>
<dbReference type="Proteomes" id="UP000499080">
    <property type="component" value="Unassembled WGS sequence"/>
</dbReference>